<evidence type="ECO:0000313" key="3">
    <source>
        <dbReference type="Proteomes" id="UP000617145"/>
    </source>
</evidence>
<feature type="chain" id="PRO_5035185489" description="Peptidase inhibitor I78 family protein" evidence="1">
    <location>
        <begin position="21"/>
        <end position="116"/>
    </location>
</feature>
<name>A0A8J2ZKE2_9RHOB</name>
<dbReference type="InterPro" id="IPR021719">
    <property type="entry name" value="Prot_inh_I78"/>
</dbReference>
<dbReference type="RefSeq" id="WP_188790243.1">
    <property type="nucleotide sequence ID" value="NZ_BMJV01000004.1"/>
</dbReference>
<dbReference type="EMBL" id="BMJV01000004">
    <property type="protein sequence ID" value="GGG73063.1"/>
    <property type="molecule type" value="Genomic_DNA"/>
</dbReference>
<comment type="caution">
    <text evidence="2">The sequence shown here is derived from an EMBL/GenBank/DDBJ whole genome shotgun (WGS) entry which is preliminary data.</text>
</comment>
<evidence type="ECO:0008006" key="4">
    <source>
        <dbReference type="Google" id="ProtNLM"/>
    </source>
</evidence>
<dbReference type="Proteomes" id="UP000617145">
    <property type="component" value="Unassembled WGS sequence"/>
</dbReference>
<dbReference type="Pfam" id="PF11720">
    <property type="entry name" value="Inhibitor_I78"/>
    <property type="match status" value="1"/>
</dbReference>
<sequence>MRPIHLLLPLVGLCATAGHATPQAMSPGQLATQPSVHRVGLQEMLGLSARQEEPETACNPEQWEGFVGANVAAITMPADADVRITGPGYMATMDYRVTRANLEVDEDGVVQRVTCG</sequence>
<reference evidence="2" key="2">
    <citation type="submission" date="2020-09" db="EMBL/GenBank/DDBJ databases">
        <authorList>
            <person name="Sun Q."/>
            <person name="Zhou Y."/>
        </authorList>
    </citation>
    <scope>NUCLEOTIDE SEQUENCE</scope>
    <source>
        <strain evidence="2">CGMCC 1.15762</strain>
    </source>
</reference>
<organism evidence="2 3">
    <name type="scientific">Salipiger pallidus</name>
    <dbReference type="NCBI Taxonomy" id="1775170"/>
    <lineage>
        <taxon>Bacteria</taxon>
        <taxon>Pseudomonadati</taxon>
        <taxon>Pseudomonadota</taxon>
        <taxon>Alphaproteobacteria</taxon>
        <taxon>Rhodobacterales</taxon>
        <taxon>Roseobacteraceae</taxon>
        <taxon>Salipiger</taxon>
    </lineage>
</organism>
<proteinExistence type="predicted"/>
<protein>
    <recommendedName>
        <fullName evidence="4">Peptidase inhibitor I78 family protein</fullName>
    </recommendedName>
</protein>
<dbReference type="AlphaFoldDB" id="A0A8J2ZKE2"/>
<gene>
    <name evidence="2" type="ORF">GCM10011415_21600</name>
</gene>
<feature type="signal peptide" evidence="1">
    <location>
        <begin position="1"/>
        <end position="20"/>
    </location>
</feature>
<keyword evidence="1" id="KW-0732">Signal</keyword>
<keyword evidence="3" id="KW-1185">Reference proteome</keyword>
<evidence type="ECO:0000313" key="2">
    <source>
        <dbReference type="EMBL" id="GGG73063.1"/>
    </source>
</evidence>
<evidence type="ECO:0000256" key="1">
    <source>
        <dbReference type="SAM" id="SignalP"/>
    </source>
</evidence>
<reference evidence="2" key="1">
    <citation type="journal article" date="2014" name="Int. J. Syst. Evol. Microbiol.">
        <title>Complete genome sequence of Corynebacterium casei LMG S-19264T (=DSM 44701T), isolated from a smear-ripened cheese.</title>
        <authorList>
            <consortium name="US DOE Joint Genome Institute (JGI-PGF)"/>
            <person name="Walter F."/>
            <person name="Albersmeier A."/>
            <person name="Kalinowski J."/>
            <person name="Ruckert C."/>
        </authorList>
    </citation>
    <scope>NUCLEOTIDE SEQUENCE</scope>
    <source>
        <strain evidence="2">CGMCC 1.15762</strain>
    </source>
</reference>
<accession>A0A8J2ZKE2</accession>
<dbReference type="Gene3D" id="3.30.10.10">
    <property type="entry name" value="Trypsin Inhibitor V, subunit A"/>
    <property type="match status" value="1"/>
</dbReference>